<keyword evidence="3" id="KW-1185">Reference proteome</keyword>
<feature type="region of interest" description="Disordered" evidence="1">
    <location>
        <begin position="63"/>
        <end position="103"/>
    </location>
</feature>
<evidence type="ECO:0000256" key="1">
    <source>
        <dbReference type="SAM" id="MobiDB-lite"/>
    </source>
</evidence>
<protein>
    <submittedName>
        <fullName evidence="2">Uncharacterized protein</fullName>
    </submittedName>
</protein>
<proteinExistence type="predicted"/>
<feature type="compositionally biased region" description="Polar residues" evidence="1">
    <location>
        <begin position="63"/>
        <end position="82"/>
    </location>
</feature>
<reference evidence="2" key="1">
    <citation type="journal article" date="2020" name="Stud. Mycol.">
        <title>101 Dothideomycetes genomes: a test case for predicting lifestyles and emergence of pathogens.</title>
        <authorList>
            <person name="Haridas S."/>
            <person name="Albert R."/>
            <person name="Binder M."/>
            <person name="Bloem J."/>
            <person name="Labutti K."/>
            <person name="Salamov A."/>
            <person name="Andreopoulos B."/>
            <person name="Baker S."/>
            <person name="Barry K."/>
            <person name="Bills G."/>
            <person name="Bluhm B."/>
            <person name="Cannon C."/>
            <person name="Castanera R."/>
            <person name="Culley D."/>
            <person name="Daum C."/>
            <person name="Ezra D."/>
            <person name="Gonzalez J."/>
            <person name="Henrissat B."/>
            <person name="Kuo A."/>
            <person name="Liang C."/>
            <person name="Lipzen A."/>
            <person name="Lutzoni F."/>
            <person name="Magnuson J."/>
            <person name="Mondo S."/>
            <person name="Nolan M."/>
            <person name="Ohm R."/>
            <person name="Pangilinan J."/>
            <person name="Park H.-J."/>
            <person name="Ramirez L."/>
            <person name="Alfaro M."/>
            <person name="Sun H."/>
            <person name="Tritt A."/>
            <person name="Yoshinaga Y."/>
            <person name="Zwiers L.-H."/>
            <person name="Turgeon B."/>
            <person name="Goodwin S."/>
            <person name="Spatafora J."/>
            <person name="Crous P."/>
            <person name="Grigoriev I."/>
        </authorList>
    </citation>
    <scope>NUCLEOTIDE SEQUENCE</scope>
    <source>
        <strain evidence="2">CBS 473.64</strain>
    </source>
</reference>
<gene>
    <name evidence="2" type="ORF">P280DRAFT_464827</name>
</gene>
<name>A0A6A6SFM9_9PLEO</name>
<dbReference type="Proteomes" id="UP000799753">
    <property type="component" value="Unassembled WGS sequence"/>
</dbReference>
<dbReference type="AlphaFoldDB" id="A0A6A6SFM9"/>
<organism evidence="2 3">
    <name type="scientific">Massarina eburnea CBS 473.64</name>
    <dbReference type="NCBI Taxonomy" id="1395130"/>
    <lineage>
        <taxon>Eukaryota</taxon>
        <taxon>Fungi</taxon>
        <taxon>Dikarya</taxon>
        <taxon>Ascomycota</taxon>
        <taxon>Pezizomycotina</taxon>
        <taxon>Dothideomycetes</taxon>
        <taxon>Pleosporomycetidae</taxon>
        <taxon>Pleosporales</taxon>
        <taxon>Massarineae</taxon>
        <taxon>Massarinaceae</taxon>
        <taxon>Massarina</taxon>
    </lineage>
</organism>
<evidence type="ECO:0000313" key="3">
    <source>
        <dbReference type="Proteomes" id="UP000799753"/>
    </source>
</evidence>
<accession>A0A6A6SFM9</accession>
<evidence type="ECO:0000313" key="2">
    <source>
        <dbReference type="EMBL" id="KAF2646626.1"/>
    </source>
</evidence>
<sequence length="185" mass="20873">MTNLDSLRDRDKCKVQRFIFDMNTPWGLSCDNALDGFERGGRMHARDGWAVWVIEIKPGFESQYTPVPSSSETDDGPSSTWTPEEDSPLGVTPHAQHSAPTRPRPYSPYRILGRLFAQAQSPILGLLDLDTAFAPMPQRKTLLLAWVRVNDEEAMAANKAWSERLLRDNEGLLIRKGVRVGLRPR</sequence>
<dbReference type="EMBL" id="MU006776">
    <property type="protein sequence ID" value="KAF2646626.1"/>
    <property type="molecule type" value="Genomic_DNA"/>
</dbReference>